<dbReference type="EMBL" id="SNRW01000805">
    <property type="protein sequence ID" value="KAA6399183.1"/>
    <property type="molecule type" value="Genomic_DNA"/>
</dbReference>
<evidence type="ECO:0000256" key="1">
    <source>
        <dbReference type="SAM" id="MobiDB-lite"/>
    </source>
</evidence>
<dbReference type="AlphaFoldDB" id="A0A5J4WWJ4"/>
<proteinExistence type="predicted"/>
<gene>
    <name evidence="2" type="ORF">EZS28_005290</name>
</gene>
<reference evidence="2 3" key="1">
    <citation type="submission" date="2019-03" db="EMBL/GenBank/DDBJ databases">
        <title>Single cell metagenomics reveals metabolic interactions within the superorganism composed of flagellate Streblomastix strix and complex community of Bacteroidetes bacteria on its surface.</title>
        <authorList>
            <person name="Treitli S.C."/>
            <person name="Kolisko M."/>
            <person name="Husnik F."/>
            <person name="Keeling P."/>
            <person name="Hampl V."/>
        </authorList>
    </citation>
    <scope>NUCLEOTIDE SEQUENCE [LARGE SCALE GENOMIC DNA]</scope>
    <source>
        <strain evidence="2">ST1C</strain>
    </source>
</reference>
<sequence length="167" mass="20573">MILLTEAANQEKDRDQEVIQGLENTRDRYREPQKQNPYTKQAFNKTKNLLNWNSTHQYEEEGWDDNPNDEWTKRTQMQKDQPDNHNDKDSIWTEDEAHNTMLHQHNPNNQSNKHKEYNRYKFNQNNMFQLQHRRREGEEINHRAKTKLTSQKQFKKDLPHYKRRRKI</sequence>
<feature type="region of interest" description="Disordered" evidence="1">
    <location>
        <begin position="59"/>
        <end position="114"/>
    </location>
</feature>
<dbReference type="Proteomes" id="UP000324800">
    <property type="component" value="Unassembled WGS sequence"/>
</dbReference>
<accession>A0A5J4WWJ4</accession>
<feature type="compositionally biased region" description="Basic and acidic residues" evidence="1">
    <location>
        <begin position="80"/>
        <end position="98"/>
    </location>
</feature>
<feature type="compositionally biased region" description="Polar residues" evidence="1">
    <location>
        <begin position="101"/>
        <end position="111"/>
    </location>
</feature>
<evidence type="ECO:0000313" key="3">
    <source>
        <dbReference type="Proteomes" id="UP000324800"/>
    </source>
</evidence>
<comment type="caution">
    <text evidence="2">The sequence shown here is derived from an EMBL/GenBank/DDBJ whole genome shotgun (WGS) entry which is preliminary data.</text>
</comment>
<protein>
    <submittedName>
        <fullName evidence="2">Uncharacterized protein</fullName>
    </submittedName>
</protein>
<evidence type="ECO:0000313" key="2">
    <source>
        <dbReference type="EMBL" id="KAA6399183.1"/>
    </source>
</evidence>
<name>A0A5J4WWJ4_9EUKA</name>
<organism evidence="2 3">
    <name type="scientific">Streblomastix strix</name>
    <dbReference type="NCBI Taxonomy" id="222440"/>
    <lineage>
        <taxon>Eukaryota</taxon>
        <taxon>Metamonada</taxon>
        <taxon>Preaxostyla</taxon>
        <taxon>Oxymonadida</taxon>
        <taxon>Streblomastigidae</taxon>
        <taxon>Streblomastix</taxon>
    </lineage>
</organism>